<keyword evidence="2 4" id="KW-0560">Oxidoreductase</keyword>
<dbReference type="OrthoDB" id="9793626at2"/>
<evidence type="ECO:0000256" key="2">
    <source>
        <dbReference type="ARBA" id="ARBA00023002"/>
    </source>
</evidence>
<protein>
    <submittedName>
        <fullName evidence="10">Hydroxyacid dehydrogenase</fullName>
    </submittedName>
</protein>
<evidence type="ECO:0000256" key="4">
    <source>
        <dbReference type="RuleBase" id="RU003719"/>
    </source>
</evidence>
<dbReference type="SUPFAM" id="SSF51735">
    <property type="entry name" value="NAD(P)-binding Rossmann-fold domains"/>
    <property type="match status" value="1"/>
</dbReference>
<reference evidence="8 11" key="2">
    <citation type="submission" date="2019-11" db="EMBL/GenBank/DDBJ databases">
        <title>Whole-genome sequencing of Allorhizobium vitis.</title>
        <authorList>
            <person name="Gan H.M."/>
            <person name="Savka M.A."/>
        </authorList>
    </citation>
    <scope>NUCLEOTIDE SEQUENCE [LARGE SCALE GENOMIC DNA]</scope>
    <source>
        <strain evidence="8 11">AB4</strain>
    </source>
</reference>
<dbReference type="EMBL" id="MBEV02000005">
    <property type="protein sequence ID" value="MUP05505.1"/>
    <property type="molecule type" value="Genomic_DNA"/>
</dbReference>
<dbReference type="Proteomes" id="UP000436911">
    <property type="component" value="Unassembled WGS sequence"/>
</dbReference>
<evidence type="ECO:0000256" key="1">
    <source>
        <dbReference type="ARBA" id="ARBA00005854"/>
    </source>
</evidence>
<comment type="similarity">
    <text evidence="1 4">Belongs to the D-isomer specific 2-hydroxyacid dehydrogenase family.</text>
</comment>
<reference evidence="13 14" key="3">
    <citation type="submission" date="2019-12" db="EMBL/GenBank/DDBJ databases">
        <title>Whole-genome sequencing of Allorhizobium vitis.</title>
        <authorList>
            <person name="Gan H.M."/>
            <person name="Szegedi E."/>
            <person name="Burr T."/>
            <person name="Savka M.A."/>
        </authorList>
    </citation>
    <scope>NUCLEOTIDE SEQUENCE [LARGE SCALE GENOMIC DNA]</scope>
    <source>
        <strain evidence="10 13">CG415</strain>
        <strain evidence="9 14">CG516</strain>
    </source>
</reference>
<evidence type="ECO:0000313" key="7">
    <source>
        <dbReference type="EMBL" id="KAA3520992.1"/>
    </source>
</evidence>
<dbReference type="GO" id="GO:0016616">
    <property type="term" value="F:oxidoreductase activity, acting on the CH-OH group of donors, NAD or NADP as acceptor"/>
    <property type="evidence" value="ECO:0007669"/>
    <property type="project" value="InterPro"/>
</dbReference>
<evidence type="ECO:0000313" key="8">
    <source>
        <dbReference type="EMBL" id="MUP05505.1"/>
    </source>
</evidence>
<dbReference type="InterPro" id="IPR029753">
    <property type="entry name" value="D-isomer_DH_CS"/>
</dbReference>
<dbReference type="Pfam" id="PF00389">
    <property type="entry name" value="2-Hacid_dh"/>
    <property type="match status" value="1"/>
</dbReference>
<dbReference type="InterPro" id="IPR036291">
    <property type="entry name" value="NAD(P)-bd_dom_sf"/>
</dbReference>
<dbReference type="Gene3D" id="3.40.50.720">
    <property type="entry name" value="NAD(P)-binding Rossmann-like Domain"/>
    <property type="match status" value="2"/>
</dbReference>
<dbReference type="Pfam" id="PF02826">
    <property type="entry name" value="2-Hacid_dh_C"/>
    <property type="match status" value="1"/>
</dbReference>
<evidence type="ECO:0000256" key="3">
    <source>
        <dbReference type="ARBA" id="ARBA00023027"/>
    </source>
</evidence>
<dbReference type="Proteomes" id="UP000477951">
    <property type="component" value="Unassembled WGS sequence"/>
</dbReference>
<dbReference type="PANTHER" id="PTHR42789:SF1">
    <property type="entry name" value="D-ISOMER SPECIFIC 2-HYDROXYACID DEHYDROGENASE FAMILY PROTEIN (AFU_ORTHOLOGUE AFUA_6G10090)"/>
    <property type="match status" value="1"/>
</dbReference>
<comment type="caution">
    <text evidence="10">The sequence shown here is derived from an EMBL/GenBank/DDBJ whole genome shotgun (WGS) entry which is preliminary data.</text>
</comment>
<organism evidence="10 13">
    <name type="scientific">Agrobacterium vitis</name>
    <name type="common">Rhizobium vitis</name>
    <dbReference type="NCBI Taxonomy" id="373"/>
    <lineage>
        <taxon>Bacteria</taxon>
        <taxon>Pseudomonadati</taxon>
        <taxon>Pseudomonadota</taxon>
        <taxon>Alphaproteobacteria</taxon>
        <taxon>Hyphomicrobiales</taxon>
        <taxon>Rhizobiaceae</taxon>
        <taxon>Rhizobium/Agrobacterium group</taxon>
        <taxon>Agrobacterium</taxon>
    </lineage>
</organism>
<name>A0A120DBQ7_AGRVI</name>
<dbReference type="EMBL" id="QUSG01000023">
    <property type="protein sequence ID" value="KAA3520992.1"/>
    <property type="molecule type" value="Genomic_DNA"/>
</dbReference>
<feature type="domain" description="D-isomer specific 2-hydroxyacid dehydrogenase catalytic" evidence="5">
    <location>
        <begin position="9"/>
        <end position="302"/>
    </location>
</feature>
<evidence type="ECO:0000313" key="12">
    <source>
        <dbReference type="Proteomes" id="UP000436911"/>
    </source>
</evidence>
<dbReference type="PROSITE" id="PS00670">
    <property type="entry name" value="D_2_HYDROXYACID_DH_2"/>
    <property type="match status" value="1"/>
</dbReference>
<dbReference type="Proteomes" id="UP000175993">
    <property type="component" value="Unassembled WGS sequence"/>
</dbReference>
<evidence type="ECO:0000313" key="10">
    <source>
        <dbReference type="EMBL" id="MVA56787.1"/>
    </source>
</evidence>
<accession>A0A120DBQ7</accession>
<evidence type="ECO:0000313" key="13">
    <source>
        <dbReference type="Proteomes" id="UP000440716"/>
    </source>
</evidence>
<evidence type="ECO:0000259" key="6">
    <source>
        <dbReference type="Pfam" id="PF02826"/>
    </source>
</evidence>
<sequence>MTGAQLAPEAGELLERFSIKAIYADGYSGSEKLAQLAADHQVDAILVRQGQISETVISASPRLRVIAKHGSGVDNIDLGSATAHGIPVLRALAANAQSVAELALTLALTAMKDINLLNTAVKGGNWPKTKYVGRDIAGACFGIVGFGEIGRRAARLARGIGMETLAYDPFASDAEGTRVTSDLNEVLSTSDIVSLHCPLTPETHHLINSDRLGLMKPTAFLVNTSRGAVVDEAALFEVLSRGGIAGAALDSFEEEPPRADHPLWSLPNLIATPHVGGASRSALRNMAVQSAQHIVDVLTGQEFDRRALANRDLA</sequence>
<evidence type="ECO:0000313" key="9">
    <source>
        <dbReference type="EMBL" id="MUZ75009.1"/>
    </source>
</evidence>
<dbReference type="InterPro" id="IPR006140">
    <property type="entry name" value="D-isomer_DH_NAD-bd"/>
</dbReference>
<dbReference type="InterPro" id="IPR006139">
    <property type="entry name" value="D-isomer_2_OHA_DH_cat_dom"/>
</dbReference>
<dbReference type="Proteomes" id="UP000440716">
    <property type="component" value="Unassembled WGS sequence"/>
</dbReference>
<evidence type="ECO:0000259" key="5">
    <source>
        <dbReference type="Pfam" id="PF00389"/>
    </source>
</evidence>
<dbReference type="EMBL" id="WPHU01000004">
    <property type="protein sequence ID" value="MVA56787.1"/>
    <property type="molecule type" value="Genomic_DNA"/>
</dbReference>
<proteinExistence type="inferred from homology"/>
<feature type="domain" description="D-isomer specific 2-hydroxyacid dehydrogenase NAD-binding" evidence="6">
    <location>
        <begin position="105"/>
        <end position="276"/>
    </location>
</feature>
<dbReference type="AlphaFoldDB" id="A0A120DBQ7"/>
<keyword evidence="3" id="KW-0520">NAD</keyword>
<evidence type="ECO:0000313" key="14">
    <source>
        <dbReference type="Proteomes" id="UP000477951"/>
    </source>
</evidence>
<gene>
    <name evidence="8" type="ORF">BBI04_011825</name>
    <name evidence="7" type="ORF">DXT89_24080</name>
    <name evidence="10" type="ORF">GOZ88_11770</name>
    <name evidence="9" type="ORF">GOZ90_20170</name>
</gene>
<dbReference type="InterPro" id="IPR050857">
    <property type="entry name" value="D-2-hydroxyacid_DH"/>
</dbReference>
<dbReference type="GO" id="GO:0051287">
    <property type="term" value="F:NAD binding"/>
    <property type="evidence" value="ECO:0007669"/>
    <property type="project" value="InterPro"/>
</dbReference>
<dbReference type="CDD" id="cd12173">
    <property type="entry name" value="PGDH_4"/>
    <property type="match status" value="1"/>
</dbReference>
<evidence type="ECO:0000313" key="11">
    <source>
        <dbReference type="Proteomes" id="UP000175993"/>
    </source>
</evidence>
<dbReference type="EMBL" id="WPHR01000022">
    <property type="protein sequence ID" value="MUZ75009.1"/>
    <property type="molecule type" value="Genomic_DNA"/>
</dbReference>
<dbReference type="SUPFAM" id="SSF52283">
    <property type="entry name" value="Formate/glycerate dehydrogenase catalytic domain-like"/>
    <property type="match status" value="1"/>
</dbReference>
<dbReference type="FunFam" id="3.40.50.720:FF:000203">
    <property type="entry name" value="D-3-phosphoglycerate dehydrogenase (SerA)"/>
    <property type="match status" value="1"/>
</dbReference>
<dbReference type="PANTHER" id="PTHR42789">
    <property type="entry name" value="D-ISOMER SPECIFIC 2-HYDROXYACID DEHYDROGENASE FAMILY PROTEIN (AFU_ORTHOLOGUE AFUA_6G10090)"/>
    <property type="match status" value="1"/>
</dbReference>
<dbReference type="PROSITE" id="PS00671">
    <property type="entry name" value="D_2_HYDROXYACID_DH_3"/>
    <property type="match status" value="1"/>
</dbReference>
<reference evidence="7 12" key="1">
    <citation type="submission" date="2018-08" db="EMBL/GenBank/DDBJ databases">
        <title>Genome sequencing of Agrobacterium vitis strain ICMP 10754.</title>
        <authorList>
            <person name="Visnovsky S.B."/>
            <person name="Pitman A.R."/>
        </authorList>
    </citation>
    <scope>NUCLEOTIDE SEQUENCE [LARGE SCALE GENOMIC DNA]</scope>
    <source>
        <strain evidence="7 12">ICMP 10754</strain>
    </source>
</reference>